<dbReference type="AlphaFoldDB" id="A0A368FGZ4"/>
<reference evidence="1 2" key="1">
    <citation type="submission" date="2014-10" db="EMBL/GenBank/DDBJ databases">
        <title>Draft genome of the hookworm Ancylostoma caninum.</title>
        <authorList>
            <person name="Mitreva M."/>
        </authorList>
    </citation>
    <scope>NUCLEOTIDE SEQUENCE [LARGE SCALE GENOMIC DNA]</scope>
    <source>
        <strain evidence="1 2">Baltimore</strain>
    </source>
</reference>
<dbReference type="Proteomes" id="UP000252519">
    <property type="component" value="Unassembled WGS sequence"/>
</dbReference>
<protein>
    <submittedName>
        <fullName evidence="1">Uncharacterized protein</fullName>
    </submittedName>
</protein>
<evidence type="ECO:0000313" key="1">
    <source>
        <dbReference type="EMBL" id="RCN30140.1"/>
    </source>
</evidence>
<name>A0A368FGZ4_ANCCA</name>
<dbReference type="EMBL" id="JOJR01001647">
    <property type="protein sequence ID" value="RCN30140.1"/>
    <property type="molecule type" value="Genomic_DNA"/>
</dbReference>
<sequence>MSIEKKLNLEDVSDEDDDIQMTKLDKPNVRIVKRVAEPNGVCTSENNDDSRQSSEAVVSIRFRRNCIR</sequence>
<keyword evidence="2" id="KW-1185">Reference proteome</keyword>
<dbReference type="OrthoDB" id="10644259at2759"/>
<evidence type="ECO:0000313" key="2">
    <source>
        <dbReference type="Proteomes" id="UP000252519"/>
    </source>
</evidence>
<proteinExistence type="predicted"/>
<comment type="caution">
    <text evidence="1">The sequence shown here is derived from an EMBL/GenBank/DDBJ whole genome shotgun (WGS) entry which is preliminary data.</text>
</comment>
<accession>A0A368FGZ4</accession>
<gene>
    <name evidence="1" type="ORF">ANCCAN_24091</name>
</gene>
<organism evidence="1 2">
    <name type="scientific">Ancylostoma caninum</name>
    <name type="common">Dog hookworm</name>
    <dbReference type="NCBI Taxonomy" id="29170"/>
    <lineage>
        <taxon>Eukaryota</taxon>
        <taxon>Metazoa</taxon>
        <taxon>Ecdysozoa</taxon>
        <taxon>Nematoda</taxon>
        <taxon>Chromadorea</taxon>
        <taxon>Rhabditida</taxon>
        <taxon>Rhabditina</taxon>
        <taxon>Rhabditomorpha</taxon>
        <taxon>Strongyloidea</taxon>
        <taxon>Ancylostomatidae</taxon>
        <taxon>Ancylostomatinae</taxon>
        <taxon>Ancylostoma</taxon>
    </lineage>
</organism>